<feature type="domain" description="N-acetyltransferase" evidence="1">
    <location>
        <begin position="6"/>
        <end position="210"/>
    </location>
</feature>
<gene>
    <name evidence="2" type="ORF">BKG82_26660</name>
</gene>
<dbReference type="AlphaFoldDB" id="A0A1S1LHH1"/>
<dbReference type="EMBL" id="MLIQ01000042">
    <property type="protein sequence ID" value="OHU47239.1"/>
    <property type="molecule type" value="Genomic_DNA"/>
</dbReference>
<evidence type="ECO:0000313" key="3">
    <source>
        <dbReference type="Proteomes" id="UP000180043"/>
    </source>
</evidence>
<dbReference type="InterPro" id="IPR000182">
    <property type="entry name" value="GNAT_dom"/>
</dbReference>
<name>A0A1S1LHH1_MYCCH</name>
<organism evidence="2 3">
    <name type="scientific">Mycobacteroides chelonae</name>
    <name type="common">Mycobacterium chelonae</name>
    <dbReference type="NCBI Taxonomy" id="1774"/>
    <lineage>
        <taxon>Bacteria</taxon>
        <taxon>Bacillati</taxon>
        <taxon>Actinomycetota</taxon>
        <taxon>Actinomycetes</taxon>
        <taxon>Mycobacteriales</taxon>
        <taxon>Mycobacteriaceae</taxon>
        <taxon>Mycobacteroides</taxon>
    </lineage>
</organism>
<dbReference type="CDD" id="cd04301">
    <property type="entry name" value="NAT_SF"/>
    <property type="match status" value="1"/>
</dbReference>
<dbReference type="GO" id="GO:0016747">
    <property type="term" value="F:acyltransferase activity, transferring groups other than amino-acyl groups"/>
    <property type="evidence" value="ECO:0007669"/>
    <property type="project" value="InterPro"/>
</dbReference>
<evidence type="ECO:0000313" key="2">
    <source>
        <dbReference type="EMBL" id="OHU47239.1"/>
    </source>
</evidence>
<dbReference type="Gene3D" id="3.40.630.30">
    <property type="match status" value="1"/>
</dbReference>
<comment type="caution">
    <text evidence="2">The sequence shown here is derived from an EMBL/GenBank/DDBJ whole genome shotgun (WGS) entry which is preliminary data.</text>
</comment>
<dbReference type="Proteomes" id="UP000180043">
    <property type="component" value="Unassembled WGS sequence"/>
</dbReference>
<accession>A0A1S1LHH1</accession>
<dbReference type="Pfam" id="PF00583">
    <property type="entry name" value="Acetyltransf_1"/>
    <property type="match status" value="1"/>
</dbReference>
<dbReference type="PROSITE" id="PS51186">
    <property type="entry name" value="GNAT"/>
    <property type="match status" value="1"/>
</dbReference>
<dbReference type="RefSeq" id="WP_070947857.1">
    <property type="nucleotide sequence ID" value="NZ_MLIQ01000042.1"/>
</dbReference>
<dbReference type="InterPro" id="IPR016181">
    <property type="entry name" value="Acyl_CoA_acyltransferase"/>
</dbReference>
<dbReference type="SUPFAM" id="SSF55729">
    <property type="entry name" value="Acyl-CoA N-acyltransferases (Nat)"/>
    <property type="match status" value="1"/>
</dbReference>
<evidence type="ECO:0000259" key="1">
    <source>
        <dbReference type="PROSITE" id="PS51186"/>
    </source>
</evidence>
<proteinExistence type="predicted"/>
<sequence>MAGHKVTTQTASEGELANLAYWYREAGVARVGDDEPEVLNERFLKAARAGLLGSALGGGAEGAAVLATHPDPLDASFTRTLASSLRLDGEPIGMLVMGPPTSLIDRLLGQLPDSLRQDPEQMQQILWGLLIGLTKLHMVAIHPEHRGRGRGARLVRHAIDVARKSKMMTIYGEYSPDRPHLRNFYSTLGFKTLAEGERLDLSVFTGFRFESYPTHGDIMFTRDI</sequence>
<reference evidence="2 3" key="1">
    <citation type="submission" date="2016-10" db="EMBL/GenBank/DDBJ databases">
        <title>Evaluation of Human, Veterinary and Environmental Mycobacterium chelonae Isolates by Core Genome Phylogenomic Analysis, Targeted Gene Comparison, and Anti-microbial Susceptibility Patterns: A Tale of Mistaken Identities.</title>
        <authorList>
            <person name="Fogelson S.B."/>
            <person name="Camus A.C."/>
            <person name="Lorenz W."/>
            <person name="Vasireddy R."/>
            <person name="Vasireddy S."/>
            <person name="Smith T."/>
            <person name="Brown-Elliott B.A."/>
            <person name="Wallace R.J.Jr."/>
            <person name="Hasan N.A."/>
            <person name="Reischl U."/>
            <person name="Sanchez S."/>
        </authorList>
    </citation>
    <scope>NUCLEOTIDE SEQUENCE [LARGE SCALE GENOMIC DNA]</scope>
    <source>
        <strain evidence="2 3">15515</strain>
    </source>
</reference>
<protein>
    <recommendedName>
        <fullName evidence="1">N-acetyltransferase domain-containing protein</fullName>
    </recommendedName>
</protein>